<dbReference type="Gene3D" id="3.40.50.150">
    <property type="entry name" value="Vaccinia Virus protein VP39"/>
    <property type="match status" value="1"/>
</dbReference>
<organism evidence="6 7">
    <name type="scientific">Castilleja foliolosa</name>
    <dbReference type="NCBI Taxonomy" id="1961234"/>
    <lineage>
        <taxon>Eukaryota</taxon>
        <taxon>Viridiplantae</taxon>
        <taxon>Streptophyta</taxon>
        <taxon>Embryophyta</taxon>
        <taxon>Tracheophyta</taxon>
        <taxon>Spermatophyta</taxon>
        <taxon>Magnoliopsida</taxon>
        <taxon>eudicotyledons</taxon>
        <taxon>Gunneridae</taxon>
        <taxon>Pentapetalae</taxon>
        <taxon>asterids</taxon>
        <taxon>lamiids</taxon>
        <taxon>Lamiales</taxon>
        <taxon>Orobanchaceae</taxon>
        <taxon>Pedicularideae</taxon>
        <taxon>Castillejinae</taxon>
        <taxon>Castilleja</taxon>
    </lineage>
</organism>
<comment type="similarity">
    <text evidence="1">Belongs to the methyltransferase superfamily. Type-7 methyltransferase family.</text>
</comment>
<dbReference type="AlphaFoldDB" id="A0ABD3D1L7"/>
<dbReference type="GO" id="GO:0008168">
    <property type="term" value="F:methyltransferase activity"/>
    <property type="evidence" value="ECO:0007669"/>
    <property type="project" value="UniProtKB-KW"/>
</dbReference>
<name>A0ABD3D1L7_9LAMI</name>
<keyword evidence="5" id="KW-0460">Magnesium</keyword>
<dbReference type="EMBL" id="JAVIJP010000027">
    <property type="protein sequence ID" value="KAL3635617.1"/>
    <property type="molecule type" value="Genomic_DNA"/>
</dbReference>
<evidence type="ECO:0000256" key="3">
    <source>
        <dbReference type="ARBA" id="ARBA00022679"/>
    </source>
</evidence>
<evidence type="ECO:0000256" key="5">
    <source>
        <dbReference type="ARBA" id="ARBA00022842"/>
    </source>
</evidence>
<keyword evidence="7" id="KW-1185">Reference proteome</keyword>
<evidence type="ECO:0000313" key="7">
    <source>
        <dbReference type="Proteomes" id="UP001632038"/>
    </source>
</evidence>
<keyword evidence="2" id="KW-0489">Methyltransferase</keyword>
<dbReference type="Pfam" id="PF03492">
    <property type="entry name" value="Methyltransf_7"/>
    <property type="match status" value="1"/>
</dbReference>
<dbReference type="InterPro" id="IPR042086">
    <property type="entry name" value="MeTrfase_capping"/>
</dbReference>
<evidence type="ECO:0000313" key="6">
    <source>
        <dbReference type="EMBL" id="KAL3635617.1"/>
    </source>
</evidence>
<keyword evidence="4" id="KW-0479">Metal-binding</keyword>
<reference evidence="7" key="1">
    <citation type="journal article" date="2024" name="IScience">
        <title>Strigolactones Initiate the Formation of Haustorium-like Structures in Castilleja.</title>
        <authorList>
            <person name="Buerger M."/>
            <person name="Peterson D."/>
            <person name="Chory J."/>
        </authorList>
    </citation>
    <scope>NUCLEOTIDE SEQUENCE [LARGE SCALE GENOMIC DNA]</scope>
</reference>
<dbReference type="InterPro" id="IPR029063">
    <property type="entry name" value="SAM-dependent_MTases_sf"/>
</dbReference>
<sequence length="339" mass="38310">MEVNHMLHMSAGDGETSYAKNSGLQRVVLSKTWPMLDATLKDMYNEMNKKGFPNRIKIADLGCSSGPNTIFLNDLPVNDFNSLFKLVSNFRRLEDGKEGKFQLECFVYGVPGSFYGRLFPTNSLHFAYSSYSLHWLSQVPEGVGKNNKENICIAANSPPQVIEAYANQFHSDLSTFLSLRAEEITSGGRMVLAFLGRAFTDSSFKDDFTPFQVISEALSDMVAQGRIEKEDLYSFNLPFYTPSLREAEAIIDGEGSFNLEKMEVIMVPWDAHKEYDDNVFDENDRGKLVAGCIRAVVEPMLVFHFGSSIVDDIFDTYAKKITEYFSKERSLFHSSHFLI</sequence>
<protein>
    <submittedName>
        <fullName evidence="6">Uncharacterized protein</fullName>
    </submittedName>
</protein>
<comment type="caution">
    <text evidence="6">The sequence shown here is derived from an EMBL/GenBank/DDBJ whole genome shotgun (WGS) entry which is preliminary data.</text>
</comment>
<accession>A0ABD3D1L7</accession>
<evidence type="ECO:0000256" key="4">
    <source>
        <dbReference type="ARBA" id="ARBA00022723"/>
    </source>
</evidence>
<gene>
    <name evidence="6" type="ORF">CASFOL_020164</name>
</gene>
<dbReference type="Gene3D" id="1.10.1200.270">
    <property type="entry name" value="Methyltransferase, alpha-helical capping domain"/>
    <property type="match status" value="1"/>
</dbReference>
<dbReference type="GO" id="GO:0046872">
    <property type="term" value="F:metal ion binding"/>
    <property type="evidence" value="ECO:0007669"/>
    <property type="project" value="UniProtKB-KW"/>
</dbReference>
<dbReference type="GO" id="GO:0032259">
    <property type="term" value="P:methylation"/>
    <property type="evidence" value="ECO:0007669"/>
    <property type="project" value="UniProtKB-KW"/>
</dbReference>
<proteinExistence type="inferred from homology"/>
<keyword evidence="3" id="KW-0808">Transferase</keyword>
<dbReference type="SUPFAM" id="SSF53335">
    <property type="entry name" value="S-adenosyl-L-methionine-dependent methyltransferases"/>
    <property type="match status" value="1"/>
</dbReference>
<evidence type="ECO:0000256" key="1">
    <source>
        <dbReference type="ARBA" id="ARBA00007967"/>
    </source>
</evidence>
<dbReference type="PANTHER" id="PTHR31009">
    <property type="entry name" value="S-ADENOSYL-L-METHIONINE:CARBOXYL METHYLTRANSFERASE FAMILY PROTEIN"/>
    <property type="match status" value="1"/>
</dbReference>
<dbReference type="InterPro" id="IPR005299">
    <property type="entry name" value="MeTrfase_7"/>
</dbReference>
<dbReference type="Proteomes" id="UP001632038">
    <property type="component" value="Unassembled WGS sequence"/>
</dbReference>
<evidence type="ECO:0000256" key="2">
    <source>
        <dbReference type="ARBA" id="ARBA00022603"/>
    </source>
</evidence>